<feature type="domain" description="RNA polymerase sigma factor 70 region 4 type 2" evidence="5">
    <location>
        <begin position="99"/>
        <end position="151"/>
    </location>
</feature>
<sequence length="159" mass="17457">MGLVVHVVNHTAQCRSIQLSPTDREDIVGDVFLALVKDDFAVLRRFRGESSLAPYLTVIARRVVVGRLIARRSTASLSQQMAESVVAKGDMEERISNHEEVQRLLDGLNDSEAEVVRLYHLEGQSYQEISTAVGMPTNSVGPLLSRAREKMRGAADPAG</sequence>
<organism evidence="6">
    <name type="scientific">marine sediment metagenome</name>
    <dbReference type="NCBI Taxonomy" id="412755"/>
    <lineage>
        <taxon>unclassified sequences</taxon>
        <taxon>metagenomes</taxon>
        <taxon>ecological metagenomes</taxon>
    </lineage>
</organism>
<dbReference type="InterPro" id="IPR013325">
    <property type="entry name" value="RNA_pol_sigma_r2"/>
</dbReference>
<dbReference type="SUPFAM" id="SSF88946">
    <property type="entry name" value="Sigma2 domain of RNA polymerase sigma factors"/>
    <property type="match status" value="1"/>
</dbReference>
<dbReference type="EMBL" id="BARS01006054">
    <property type="protein sequence ID" value="GAF82618.1"/>
    <property type="molecule type" value="Genomic_DNA"/>
</dbReference>
<comment type="caution">
    <text evidence="6">The sequence shown here is derived from an EMBL/GenBank/DDBJ whole genome shotgun (WGS) entry which is preliminary data.</text>
</comment>
<keyword evidence="4" id="KW-0804">Transcription</keyword>
<name>X0SNG1_9ZZZZ</name>
<dbReference type="Gene3D" id="1.10.10.10">
    <property type="entry name" value="Winged helix-like DNA-binding domain superfamily/Winged helix DNA-binding domain"/>
    <property type="match status" value="1"/>
</dbReference>
<evidence type="ECO:0000259" key="5">
    <source>
        <dbReference type="Pfam" id="PF08281"/>
    </source>
</evidence>
<dbReference type="AlphaFoldDB" id="X0SNG1"/>
<protein>
    <recommendedName>
        <fullName evidence="5">RNA polymerase sigma factor 70 region 4 type 2 domain-containing protein</fullName>
    </recommendedName>
</protein>
<evidence type="ECO:0000256" key="4">
    <source>
        <dbReference type="ARBA" id="ARBA00023163"/>
    </source>
</evidence>
<dbReference type="InterPro" id="IPR013324">
    <property type="entry name" value="RNA_pol_sigma_r3/r4-like"/>
</dbReference>
<comment type="similarity">
    <text evidence="1">Belongs to the sigma-70 factor family. ECF subfamily.</text>
</comment>
<accession>X0SNG1</accession>
<evidence type="ECO:0000313" key="6">
    <source>
        <dbReference type="EMBL" id="GAF82618.1"/>
    </source>
</evidence>
<dbReference type="InterPro" id="IPR014284">
    <property type="entry name" value="RNA_pol_sigma-70_dom"/>
</dbReference>
<evidence type="ECO:0000256" key="3">
    <source>
        <dbReference type="ARBA" id="ARBA00023082"/>
    </source>
</evidence>
<dbReference type="GO" id="GO:0016987">
    <property type="term" value="F:sigma factor activity"/>
    <property type="evidence" value="ECO:0007669"/>
    <property type="project" value="UniProtKB-KW"/>
</dbReference>
<gene>
    <name evidence="6" type="ORF">S01H1_11847</name>
</gene>
<dbReference type="NCBIfam" id="TIGR02937">
    <property type="entry name" value="sigma70-ECF"/>
    <property type="match status" value="1"/>
</dbReference>
<evidence type="ECO:0000256" key="1">
    <source>
        <dbReference type="ARBA" id="ARBA00010641"/>
    </source>
</evidence>
<dbReference type="Gene3D" id="1.10.1740.10">
    <property type="match status" value="1"/>
</dbReference>
<dbReference type="InterPro" id="IPR039425">
    <property type="entry name" value="RNA_pol_sigma-70-like"/>
</dbReference>
<dbReference type="PANTHER" id="PTHR43133:SF51">
    <property type="entry name" value="RNA POLYMERASE SIGMA FACTOR"/>
    <property type="match status" value="1"/>
</dbReference>
<dbReference type="Pfam" id="PF08281">
    <property type="entry name" value="Sigma70_r4_2"/>
    <property type="match status" value="1"/>
</dbReference>
<dbReference type="InterPro" id="IPR036388">
    <property type="entry name" value="WH-like_DNA-bd_sf"/>
</dbReference>
<dbReference type="CDD" id="cd06171">
    <property type="entry name" value="Sigma70_r4"/>
    <property type="match status" value="1"/>
</dbReference>
<reference evidence="6" key="1">
    <citation type="journal article" date="2014" name="Front. Microbiol.">
        <title>High frequency of phylogenetically diverse reductive dehalogenase-homologous genes in deep subseafloor sedimentary metagenomes.</title>
        <authorList>
            <person name="Kawai M."/>
            <person name="Futagami T."/>
            <person name="Toyoda A."/>
            <person name="Takaki Y."/>
            <person name="Nishi S."/>
            <person name="Hori S."/>
            <person name="Arai W."/>
            <person name="Tsubouchi T."/>
            <person name="Morono Y."/>
            <person name="Uchiyama I."/>
            <person name="Ito T."/>
            <person name="Fujiyama A."/>
            <person name="Inagaki F."/>
            <person name="Takami H."/>
        </authorList>
    </citation>
    <scope>NUCLEOTIDE SEQUENCE</scope>
    <source>
        <strain evidence="6">Expedition CK06-06</strain>
    </source>
</reference>
<evidence type="ECO:0000256" key="2">
    <source>
        <dbReference type="ARBA" id="ARBA00023015"/>
    </source>
</evidence>
<dbReference type="GO" id="GO:0006352">
    <property type="term" value="P:DNA-templated transcription initiation"/>
    <property type="evidence" value="ECO:0007669"/>
    <property type="project" value="InterPro"/>
</dbReference>
<dbReference type="SUPFAM" id="SSF88659">
    <property type="entry name" value="Sigma3 and sigma4 domains of RNA polymerase sigma factors"/>
    <property type="match status" value="1"/>
</dbReference>
<dbReference type="InterPro" id="IPR013249">
    <property type="entry name" value="RNA_pol_sigma70_r4_t2"/>
</dbReference>
<keyword evidence="3" id="KW-0731">Sigma factor</keyword>
<keyword evidence="2" id="KW-0805">Transcription regulation</keyword>
<dbReference type="GO" id="GO:0003677">
    <property type="term" value="F:DNA binding"/>
    <property type="evidence" value="ECO:0007669"/>
    <property type="project" value="InterPro"/>
</dbReference>
<proteinExistence type="inferred from homology"/>
<dbReference type="PANTHER" id="PTHR43133">
    <property type="entry name" value="RNA POLYMERASE ECF-TYPE SIGMA FACTO"/>
    <property type="match status" value="1"/>
</dbReference>